<dbReference type="InterPro" id="IPR012338">
    <property type="entry name" value="Beta-lactam/transpept-like"/>
</dbReference>
<feature type="binding site" evidence="6">
    <location>
        <position position="198"/>
    </location>
    <ligand>
        <name>substrate</name>
    </ligand>
</feature>
<dbReference type="OrthoDB" id="9788822at2"/>
<feature type="binding site" evidence="6">
    <location>
        <position position="147"/>
    </location>
    <ligand>
        <name>substrate</name>
    </ligand>
</feature>
<dbReference type="InterPro" id="IPR015868">
    <property type="entry name" value="Glutaminase"/>
</dbReference>
<comment type="similarity">
    <text evidence="1 6">Belongs to the glutaminase family.</text>
</comment>
<dbReference type="GO" id="GO:0004359">
    <property type="term" value="F:glutaminase activity"/>
    <property type="evidence" value="ECO:0007669"/>
    <property type="project" value="UniProtKB-UniRule"/>
</dbReference>
<dbReference type="Gene3D" id="3.40.710.10">
    <property type="entry name" value="DD-peptidase/beta-lactamase superfamily"/>
    <property type="match status" value="1"/>
</dbReference>
<evidence type="ECO:0000313" key="7">
    <source>
        <dbReference type="EMBL" id="PQL91023.1"/>
    </source>
</evidence>
<dbReference type="HAMAP" id="MF_00313">
    <property type="entry name" value="Glutaminase"/>
    <property type="match status" value="1"/>
</dbReference>
<comment type="catalytic activity">
    <reaction evidence="5 6">
        <text>L-glutamine + H2O = L-glutamate + NH4(+)</text>
        <dbReference type="Rhea" id="RHEA:15889"/>
        <dbReference type="ChEBI" id="CHEBI:15377"/>
        <dbReference type="ChEBI" id="CHEBI:28938"/>
        <dbReference type="ChEBI" id="CHEBI:29985"/>
        <dbReference type="ChEBI" id="CHEBI:58359"/>
        <dbReference type="EC" id="3.5.1.2"/>
    </reaction>
</comment>
<keyword evidence="6" id="KW-0007">Acetylation</keyword>
<dbReference type="GO" id="GO:0006543">
    <property type="term" value="P:L-glutamine catabolic process"/>
    <property type="evidence" value="ECO:0007669"/>
    <property type="project" value="TreeGrafter"/>
</dbReference>
<accession>A0A2S8A8Y6</accession>
<dbReference type="EC" id="3.5.1.2" evidence="3 6"/>
<reference evidence="7 8" key="1">
    <citation type="submission" date="2018-02" db="EMBL/GenBank/DDBJ databases">
        <title>Genome sequences of Apibacter spp., gut symbionts of Asian honey bees.</title>
        <authorList>
            <person name="Kwong W.K."/>
            <person name="Steele M.I."/>
            <person name="Moran N.A."/>
        </authorList>
    </citation>
    <scope>NUCLEOTIDE SEQUENCE [LARGE SCALE GENOMIC DNA]</scope>
    <source>
        <strain evidence="8">wkB301</strain>
    </source>
</reference>
<comment type="subunit">
    <text evidence="2 6">Homotetramer.</text>
</comment>
<evidence type="ECO:0000256" key="6">
    <source>
        <dbReference type="HAMAP-Rule" id="MF_00313"/>
    </source>
</evidence>
<feature type="binding site" evidence="6">
    <location>
        <position position="222"/>
    </location>
    <ligand>
        <name>substrate</name>
    </ligand>
</feature>
<dbReference type="Pfam" id="PF04960">
    <property type="entry name" value="Glutaminase"/>
    <property type="match status" value="1"/>
</dbReference>
<evidence type="ECO:0000256" key="2">
    <source>
        <dbReference type="ARBA" id="ARBA00011881"/>
    </source>
</evidence>
<evidence type="ECO:0000313" key="8">
    <source>
        <dbReference type="Proteomes" id="UP000238042"/>
    </source>
</evidence>
<evidence type="ECO:0000256" key="1">
    <source>
        <dbReference type="ARBA" id="ARBA00011076"/>
    </source>
</evidence>
<evidence type="ECO:0000256" key="5">
    <source>
        <dbReference type="ARBA" id="ARBA00049534"/>
    </source>
</evidence>
<gene>
    <name evidence="6 7" type="primary">glsA</name>
    <name evidence="7" type="ORF">C4S77_09205</name>
</gene>
<name>A0A2S8A8Y6_9FLAO</name>
<dbReference type="PANTHER" id="PTHR12544:SF29">
    <property type="entry name" value="GLUTAMINASE"/>
    <property type="match status" value="1"/>
</dbReference>
<dbReference type="FunFam" id="3.40.710.10:FF:000005">
    <property type="entry name" value="Glutaminase"/>
    <property type="match status" value="1"/>
</dbReference>
<dbReference type="Proteomes" id="UP000238042">
    <property type="component" value="Unassembled WGS sequence"/>
</dbReference>
<feature type="binding site" evidence="6">
    <location>
        <position position="191"/>
    </location>
    <ligand>
        <name>substrate</name>
    </ligand>
</feature>
<dbReference type="SUPFAM" id="SSF56601">
    <property type="entry name" value="beta-lactamase/transpeptidase-like"/>
    <property type="match status" value="1"/>
</dbReference>
<keyword evidence="8" id="KW-1185">Reference proteome</keyword>
<protein>
    <recommendedName>
        <fullName evidence="3 6">Glutaminase</fullName>
        <ecNumber evidence="3 6">3.5.1.2</ecNumber>
    </recommendedName>
</protein>
<dbReference type="GO" id="GO:0006537">
    <property type="term" value="P:glutamate biosynthetic process"/>
    <property type="evidence" value="ECO:0007669"/>
    <property type="project" value="TreeGrafter"/>
</dbReference>
<evidence type="ECO:0000256" key="4">
    <source>
        <dbReference type="ARBA" id="ARBA00022801"/>
    </source>
</evidence>
<feature type="binding site" evidence="6">
    <location>
        <position position="292"/>
    </location>
    <ligand>
        <name>substrate</name>
    </ligand>
</feature>
<sequence length="338" mass="38201">MKHIFYLCIIFFSLTNSCFTQTRKENTIVINKNEQNINDLLSTIWEDSQTYISKGQVADYIPELSKANKNLVGIAIIDNKGKLYTKGDTQNKFTIQSISKVIALMIAVKERGESYIFERMGYYGTNAPFNSFEEIQTQNKPLNPMMNAGAIVTTSLILGKKEEAYLKILKMIRFITKNESITINQAVYLSEKKTGNRNRGMFYLLKNYGLFEAEDEESLNNYFRQCSIEVNAEDLAKIGYFFAHDCTRFDGDKTYYNPEMSKLINSIMLTCGMYDYSGEYSRKVGFPSKSGVGGGIMGVVPGKYGIGTFNPSLDNHGNSVPGVYIMESLSKKLDLSIF</sequence>
<dbReference type="AlphaFoldDB" id="A0A2S8A8Y6"/>
<keyword evidence="4 6" id="KW-0378">Hydrolase</keyword>
<proteinExistence type="inferred from homology"/>
<comment type="caution">
    <text evidence="7">The sequence shown here is derived from an EMBL/GenBank/DDBJ whole genome shotgun (WGS) entry which is preliminary data.</text>
</comment>
<dbReference type="PANTHER" id="PTHR12544">
    <property type="entry name" value="GLUTAMINASE"/>
    <property type="match status" value="1"/>
</dbReference>
<dbReference type="EMBL" id="PSZM01000043">
    <property type="protein sequence ID" value="PQL91023.1"/>
    <property type="molecule type" value="Genomic_DNA"/>
</dbReference>
<feature type="binding site" evidence="6">
    <location>
        <position position="274"/>
    </location>
    <ligand>
        <name>substrate</name>
    </ligand>
</feature>
<dbReference type="NCBIfam" id="TIGR03814">
    <property type="entry name" value="Gln_ase"/>
    <property type="match status" value="1"/>
</dbReference>
<organism evidence="7 8">
    <name type="scientific">Apibacter adventoris</name>
    <dbReference type="NCBI Taxonomy" id="1679466"/>
    <lineage>
        <taxon>Bacteria</taxon>
        <taxon>Pseudomonadati</taxon>
        <taxon>Bacteroidota</taxon>
        <taxon>Flavobacteriia</taxon>
        <taxon>Flavobacteriales</taxon>
        <taxon>Weeksellaceae</taxon>
        <taxon>Apibacter</taxon>
    </lineage>
</organism>
<evidence type="ECO:0000256" key="3">
    <source>
        <dbReference type="ARBA" id="ARBA00012918"/>
    </source>
</evidence>
<feature type="binding site" evidence="6">
    <location>
        <position position="97"/>
    </location>
    <ligand>
        <name>substrate</name>
    </ligand>
</feature>